<organism evidence="2 3">
    <name type="scientific">Pseudoloma neurophilia</name>
    <dbReference type="NCBI Taxonomy" id="146866"/>
    <lineage>
        <taxon>Eukaryota</taxon>
        <taxon>Fungi</taxon>
        <taxon>Fungi incertae sedis</taxon>
        <taxon>Microsporidia</taxon>
        <taxon>Pseudoloma</taxon>
    </lineage>
</organism>
<keyword evidence="1" id="KW-0472">Membrane</keyword>
<evidence type="ECO:0000313" key="3">
    <source>
        <dbReference type="Proteomes" id="UP000051530"/>
    </source>
</evidence>
<evidence type="ECO:0000256" key="1">
    <source>
        <dbReference type="SAM" id="Phobius"/>
    </source>
</evidence>
<reference evidence="2 3" key="1">
    <citation type="submission" date="2015-07" db="EMBL/GenBank/DDBJ databases">
        <title>The genome of Pseudoloma neurophilia, a relevant intracellular parasite of the zebrafish.</title>
        <authorList>
            <person name="Ndikumana S."/>
            <person name="Pelin A."/>
            <person name="Sanders J."/>
            <person name="Corradi N."/>
        </authorList>
    </citation>
    <scope>NUCLEOTIDE SEQUENCE [LARGE SCALE GENOMIC DNA]</scope>
    <source>
        <strain evidence="2 3">MK1</strain>
    </source>
</reference>
<dbReference type="VEuPathDB" id="MicrosporidiaDB:M153_3630006380"/>
<evidence type="ECO:0000313" key="2">
    <source>
        <dbReference type="EMBL" id="KRH94162.1"/>
    </source>
</evidence>
<keyword evidence="1" id="KW-1133">Transmembrane helix</keyword>
<dbReference type="AlphaFoldDB" id="A0A0R0LXV5"/>
<comment type="caution">
    <text evidence="2">The sequence shown here is derived from an EMBL/GenBank/DDBJ whole genome shotgun (WGS) entry which is preliminary data.</text>
</comment>
<accession>A0A0R0LXV5</accession>
<protein>
    <submittedName>
        <fullName evidence="2">Uncharacterized protein</fullName>
    </submittedName>
</protein>
<proteinExistence type="predicted"/>
<keyword evidence="3" id="KW-1185">Reference proteome</keyword>
<sequence length="53" mass="6713">MFFCLFLFKELWQNFPCKWKHRLKMIKQIFNVIKLIFIILLFIFVIIRLVCQF</sequence>
<dbReference type="Proteomes" id="UP000051530">
    <property type="component" value="Unassembled WGS sequence"/>
</dbReference>
<name>A0A0R0LXV5_9MICR</name>
<dbReference type="EMBL" id="LGUB01000126">
    <property type="protein sequence ID" value="KRH94162.1"/>
    <property type="molecule type" value="Genomic_DNA"/>
</dbReference>
<gene>
    <name evidence="2" type="ORF">M153_3630006380</name>
</gene>
<keyword evidence="1" id="KW-0812">Transmembrane</keyword>
<feature type="transmembrane region" description="Helical" evidence="1">
    <location>
        <begin position="29"/>
        <end position="50"/>
    </location>
</feature>